<name>A0A9P4JE36_9PLEO</name>
<feature type="transmembrane region" description="Helical" evidence="8">
    <location>
        <begin position="344"/>
        <end position="364"/>
    </location>
</feature>
<dbReference type="GO" id="GO:0005886">
    <property type="term" value="C:plasma membrane"/>
    <property type="evidence" value="ECO:0007669"/>
    <property type="project" value="UniProtKB-SubCell"/>
</dbReference>
<dbReference type="InterPro" id="IPR011701">
    <property type="entry name" value="MFS"/>
</dbReference>
<feature type="transmembrane region" description="Helical" evidence="8">
    <location>
        <begin position="175"/>
        <end position="197"/>
    </location>
</feature>
<feature type="non-terminal residue" evidence="10">
    <location>
        <position position="1"/>
    </location>
</feature>
<keyword evidence="3" id="KW-1003">Cell membrane</keyword>
<dbReference type="Gene3D" id="1.20.1250.20">
    <property type="entry name" value="MFS general substrate transporter like domains"/>
    <property type="match status" value="1"/>
</dbReference>
<feature type="transmembrane region" description="Helical" evidence="8">
    <location>
        <begin position="436"/>
        <end position="455"/>
    </location>
</feature>
<dbReference type="GO" id="GO:0022857">
    <property type="term" value="F:transmembrane transporter activity"/>
    <property type="evidence" value="ECO:0007669"/>
    <property type="project" value="InterPro"/>
</dbReference>
<dbReference type="GO" id="GO:0140115">
    <property type="term" value="P:export across plasma membrane"/>
    <property type="evidence" value="ECO:0007669"/>
    <property type="project" value="UniProtKB-ARBA"/>
</dbReference>
<reference evidence="10" key="1">
    <citation type="journal article" date="2020" name="Stud. Mycol.">
        <title>101 Dothideomycetes genomes: a test case for predicting lifestyles and emergence of pathogens.</title>
        <authorList>
            <person name="Haridas S."/>
            <person name="Albert R."/>
            <person name="Binder M."/>
            <person name="Bloem J."/>
            <person name="Labutti K."/>
            <person name="Salamov A."/>
            <person name="Andreopoulos B."/>
            <person name="Baker S."/>
            <person name="Barry K."/>
            <person name="Bills G."/>
            <person name="Bluhm B."/>
            <person name="Cannon C."/>
            <person name="Castanera R."/>
            <person name="Culley D."/>
            <person name="Daum C."/>
            <person name="Ezra D."/>
            <person name="Gonzalez J."/>
            <person name="Henrissat B."/>
            <person name="Kuo A."/>
            <person name="Liang C."/>
            <person name="Lipzen A."/>
            <person name="Lutzoni F."/>
            <person name="Magnuson J."/>
            <person name="Mondo S."/>
            <person name="Nolan M."/>
            <person name="Ohm R."/>
            <person name="Pangilinan J."/>
            <person name="Park H.-J."/>
            <person name="Ramirez L."/>
            <person name="Alfaro M."/>
            <person name="Sun H."/>
            <person name="Tritt A."/>
            <person name="Yoshinaga Y."/>
            <person name="Zwiers L.-H."/>
            <person name="Turgeon B."/>
            <person name="Goodwin S."/>
            <person name="Spatafora J."/>
            <person name="Crous P."/>
            <person name="Grigoriev I."/>
        </authorList>
    </citation>
    <scope>NUCLEOTIDE SEQUENCE</scope>
    <source>
        <strain evidence="10">ATCC 74209</strain>
    </source>
</reference>
<dbReference type="FunFam" id="1.20.1250.20:FF:000011">
    <property type="entry name" value="MFS multidrug transporter, putative"/>
    <property type="match status" value="1"/>
</dbReference>
<gene>
    <name evidence="10" type="ORF">GQ43DRAFT_342244</name>
</gene>
<dbReference type="InterPro" id="IPR020846">
    <property type="entry name" value="MFS_dom"/>
</dbReference>
<feature type="domain" description="Major facilitator superfamily (MFS) profile" evidence="9">
    <location>
        <begin position="21"/>
        <end position="463"/>
    </location>
</feature>
<feature type="non-terminal residue" evidence="10">
    <location>
        <position position="463"/>
    </location>
</feature>
<sequence length="463" mass="49955">WDGDTDPKNPLNWPNSQKWTNVTLISMQATLSPIASTILAIGAAAIGKDFRLTDAYTPALPTGLFVLGLGLGPLLLGPCSELYGRRIVYLCSFCVFTVLNIGCALSQNICTLSILRLLSGIAGSAGPSLGAGSIGDMFRVEERGKAQSLYSFGPVMGPVLGGVIGGFIVDRTHGWQWLMWTVAIASGVTNVLSVLFLRETYAPYLLSRRAAGLAKQDPGRNAGVPEQVRAPAKELFGRAIVRPIRLLFTSPICAFMSIYLSLIYGILYLHLITILLLFGPTSMYGLYSYHWKDGTTGLAYLGAGVGSLVGMMITGKFMNTSFASGLARQKKRTGSSVPTPELRLPFLQLGMVIVPIGLIVFAWSAGRTHWIVPLLGACIFGAGMLMGYVCIHTYLVDCFGKYSASALAAAIVTRCVITCAFCIVGFELYRKLGYDWGSMLLAFLCIALIPIPFVLQRYGPRLR</sequence>
<feature type="transmembrane region" description="Helical" evidence="8">
    <location>
        <begin position="87"/>
        <end position="106"/>
    </location>
</feature>
<proteinExistence type="inferred from homology"/>
<evidence type="ECO:0000256" key="8">
    <source>
        <dbReference type="SAM" id="Phobius"/>
    </source>
</evidence>
<dbReference type="GO" id="GO:0042908">
    <property type="term" value="P:xenobiotic transport"/>
    <property type="evidence" value="ECO:0007669"/>
    <property type="project" value="UniProtKB-ARBA"/>
</dbReference>
<dbReference type="PANTHER" id="PTHR23502:SF186">
    <property type="entry name" value="MAJOR FACILITATOR SUPERFAMILY (MFS) PROFILE DOMAIN-CONTAINING PROTEIN"/>
    <property type="match status" value="1"/>
</dbReference>
<dbReference type="InterPro" id="IPR036259">
    <property type="entry name" value="MFS_trans_sf"/>
</dbReference>
<comment type="subcellular location">
    <subcellularLocation>
        <location evidence="1">Cell membrane</location>
        <topology evidence="1">Multi-pass membrane protein</topology>
    </subcellularLocation>
</comment>
<dbReference type="EMBL" id="ML994234">
    <property type="protein sequence ID" value="KAF2197445.1"/>
    <property type="molecule type" value="Genomic_DNA"/>
</dbReference>
<dbReference type="OrthoDB" id="6770063at2759"/>
<feature type="transmembrane region" description="Helical" evidence="8">
    <location>
        <begin position="55"/>
        <end position="75"/>
    </location>
</feature>
<dbReference type="AlphaFoldDB" id="A0A9P4JE36"/>
<keyword evidence="5 8" id="KW-1133">Transmembrane helix</keyword>
<evidence type="ECO:0000256" key="3">
    <source>
        <dbReference type="ARBA" id="ARBA00022475"/>
    </source>
</evidence>
<feature type="transmembrane region" description="Helical" evidence="8">
    <location>
        <begin position="298"/>
        <end position="323"/>
    </location>
</feature>
<comment type="caution">
    <text evidence="10">The sequence shown here is derived from an EMBL/GenBank/DDBJ whole genome shotgun (WGS) entry which is preliminary data.</text>
</comment>
<evidence type="ECO:0000256" key="6">
    <source>
        <dbReference type="ARBA" id="ARBA00023136"/>
    </source>
</evidence>
<dbReference type="SUPFAM" id="SSF103473">
    <property type="entry name" value="MFS general substrate transporter"/>
    <property type="match status" value="1"/>
</dbReference>
<keyword evidence="6 8" id="KW-0472">Membrane</keyword>
<evidence type="ECO:0000313" key="10">
    <source>
        <dbReference type="EMBL" id="KAF2197445.1"/>
    </source>
</evidence>
<feature type="transmembrane region" description="Helical" evidence="8">
    <location>
        <begin position="370"/>
        <end position="395"/>
    </location>
</feature>
<evidence type="ECO:0000256" key="2">
    <source>
        <dbReference type="ARBA" id="ARBA00022448"/>
    </source>
</evidence>
<dbReference type="PROSITE" id="PS00216">
    <property type="entry name" value="SUGAR_TRANSPORT_1"/>
    <property type="match status" value="1"/>
</dbReference>
<keyword evidence="4 8" id="KW-0812">Transmembrane</keyword>
<feature type="transmembrane region" description="Helical" evidence="8">
    <location>
        <begin position="149"/>
        <end position="169"/>
    </location>
</feature>
<protein>
    <submittedName>
        <fullName evidence="10">MFS general substrate transporter</fullName>
    </submittedName>
</protein>
<dbReference type="InterPro" id="IPR005829">
    <property type="entry name" value="Sugar_transporter_CS"/>
</dbReference>
<dbReference type="Proteomes" id="UP000799536">
    <property type="component" value="Unassembled WGS sequence"/>
</dbReference>
<evidence type="ECO:0000256" key="5">
    <source>
        <dbReference type="ARBA" id="ARBA00022989"/>
    </source>
</evidence>
<feature type="transmembrane region" description="Helical" evidence="8">
    <location>
        <begin position="252"/>
        <end position="278"/>
    </location>
</feature>
<evidence type="ECO:0000256" key="4">
    <source>
        <dbReference type="ARBA" id="ARBA00022692"/>
    </source>
</evidence>
<comment type="similarity">
    <text evidence="7">Belongs to the major facilitator superfamily. DHA1 family. Polyamines/proton antiporter (TC 2.A.1.2.16) subfamily.</text>
</comment>
<evidence type="ECO:0000256" key="7">
    <source>
        <dbReference type="ARBA" id="ARBA00038459"/>
    </source>
</evidence>
<dbReference type="PROSITE" id="PS50850">
    <property type="entry name" value="MFS"/>
    <property type="match status" value="1"/>
</dbReference>
<evidence type="ECO:0000259" key="9">
    <source>
        <dbReference type="PROSITE" id="PS50850"/>
    </source>
</evidence>
<dbReference type="PANTHER" id="PTHR23502">
    <property type="entry name" value="MAJOR FACILITATOR SUPERFAMILY"/>
    <property type="match status" value="1"/>
</dbReference>
<feature type="transmembrane region" description="Helical" evidence="8">
    <location>
        <begin position="20"/>
        <end position="43"/>
    </location>
</feature>
<evidence type="ECO:0000256" key="1">
    <source>
        <dbReference type="ARBA" id="ARBA00004651"/>
    </source>
</evidence>
<organism evidence="10 11">
    <name type="scientific">Delitschia confertaspora ATCC 74209</name>
    <dbReference type="NCBI Taxonomy" id="1513339"/>
    <lineage>
        <taxon>Eukaryota</taxon>
        <taxon>Fungi</taxon>
        <taxon>Dikarya</taxon>
        <taxon>Ascomycota</taxon>
        <taxon>Pezizomycotina</taxon>
        <taxon>Dothideomycetes</taxon>
        <taxon>Pleosporomycetidae</taxon>
        <taxon>Pleosporales</taxon>
        <taxon>Delitschiaceae</taxon>
        <taxon>Delitschia</taxon>
    </lineage>
</organism>
<dbReference type="Pfam" id="PF07690">
    <property type="entry name" value="MFS_1"/>
    <property type="match status" value="1"/>
</dbReference>
<keyword evidence="2" id="KW-0813">Transport</keyword>
<accession>A0A9P4JE36</accession>
<feature type="transmembrane region" description="Helical" evidence="8">
    <location>
        <begin position="407"/>
        <end position="430"/>
    </location>
</feature>
<keyword evidence="11" id="KW-1185">Reference proteome</keyword>
<evidence type="ECO:0000313" key="11">
    <source>
        <dbReference type="Proteomes" id="UP000799536"/>
    </source>
</evidence>